<dbReference type="Proteomes" id="UP000317039">
    <property type="component" value="Chromosome"/>
</dbReference>
<feature type="compositionally biased region" description="Gly residues" evidence="1">
    <location>
        <begin position="309"/>
        <end position="318"/>
    </location>
</feature>
<name>A0A516NGP0_9NOCA</name>
<protein>
    <submittedName>
        <fullName evidence="2">Uncharacterized protein</fullName>
    </submittedName>
</protein>
<organism evidence="2 3">
    <name type="scientific">Nocardia otitidiscaviarum</name>
    <dbReference type="NCBI Taxonomy" id="1823"/>
    <lineage>
        <taxon>Bacteria</taxon>
        <taxon>Bacillati</taxon>
        <taxon>Actinomycetota</taxon>
        <taxon>Actinomycetes</taxon>
        <taxon>Mycobacteriales</taxon>
        <taxon>Nocardiaceae</taxon>
        <taxon>Nocardia</taxon>
    </lineage>
</organism>
<feature type="region of interest" description="Disordered" evidence="1">
    <location>
        <begin position="835"/>
        <end position="857"/>
    </location>
</feature>
<feature type="compositionally biased region" description="Basic and acidic residues" evidence="1">
    <location>
        <begin position="483"/>
        <end position="510"/>
    </location>
</feature>
<accession>A0A516NGP0</accession>
<dbReference type="GeneID" id="80331619"/>
<dbReference type="EMBL" id="CP041695">
    <property type="protein sequence ID" value="QDP78072.1"/>
    <property type="molecule type" value="Genomic_DNA"/>
</dbReference>
<feature type="compositionally biased region" description="Acidic residues" evidence="1">
    <location>
        <begin position="328"/>
        <end position="339"/>
    </location>
</feature>
<proteinExistence type="predicted"/>
<feature type="region of interest" description="Disordered" evidence="1">
    <location>
        <begin position="458"/>
        <end position="510"/>
    </location>
</feature>
<dbReference type="KEGG" id="nod:FOH10_04305"/>
<feature type="region of interest" description="Disordered" evidence="1">
    <location>
        <begin position="118"/>
        <end position="138"/>
    </location>
</feature>
<feature type="region of interest" description="Disordered" evidence="1">
    <location>
        <begin position="181"/>
        <end position="431"/>
    </location>
</feature>
<gene>
    <name evidence="2" type="ORF">FOH10_04305</name>
</gene>
<evidence type="ECO:0000313" key="3">
    <source>
        <dbReference type="Proteomes" id="UP000317039"/>
    </source>
</evidence>
<feature type="compositionally biased region" description="Pro residues" evidence="1">
    <location>
        <begin position="187"/>
        <end position="199"/>
    </location>
</feature>
<feature type="compositionally biased region" description="Basic and acidic residues" evidence="1">
    <location>
        <begin position="258"/>
        <end position="275"/>
    </location>
</feature>
<feature type="compositionally biased region" description="Gly residues" evidence="1">
    <location>
        <begin position="378"/>
        <end position="393"/>
    </location>
</feature>
<sequence length="857" mass="88069">MAPEQQSAHWDEIVGPNWPAIGPAEWSALEAAAREASRAMNTDDAARARLDFDERVRSSGRLQSVKDRMLAQRNDPQAYSDALAATADVLRSYSDVVYRTRNQILDIVERADRDIRAEQRAAAAEHDDEDDEAAADRAAERERRIAAVITRARADVDDIAAAALNSISPVSLPELTAIADHLGQPGPLAPNRPMAPEPQSPSATPSAETEPDIDAPPGPDAAGPPGEPRSPYARGPHAVFPLPPAGWGEPDSTMPIGDDARAGEDAPGRPERREPPGPSAERAGGPEVVDPMPGAPPVGPWHDPSADTGTGGPTGAGMGRTAPVVTQPDDDETTSDTEDSAVGRAGERASGSEDDTTGSGDVGGTDRSGDVGDTEGSGDVGGDGAADIGGDGSALGLDVAPSGGWADAPVAPGQVLPPAVVTAPPPMPAVASQSTAATAGAASTAAAAASANATAAARSPSGVFGPNSAVPQSTSSGAPPQRADARPDRPSTPLGRDDTAAERDEPQRAEEVVGAAMVAAAAPSFLVGERVDGDLVLARTLLAGVLAAVGPTVLGLDWAVATMRGPAGLSAFLTSNEGRGWLPTGLFLPEAVSMPWLWSESERAGAAWEGIADPTRVLVEFGLAWGQRSAAGFTALASSTTIGPDLRARFRELPMADSVPASARWDLRAPAPGLVDRLGAVGARELSARADAIPGGETAARCAGLAWDAHTKVAALTAPGPEAVMTREVRERILAIVRRDEPVPPELWDELRDADDLLTAAMLTRRIDASRVDLGELKAGPDSAVLRAMVFERRCDELVLLVAETGASSGGLAARQLMRDAIYAHAQILGHPQFVPEAPTGPADPGGGRPVVTAPPR</sequence>
<evidence type="ECO:0000313" key="2">
    <source>
        <dbReference type="EMBL" id="QDP78072.1"/>
    </source>
</evidence>
<dbReference type="RefSeq" id="WP_143979706.1">
    <property type="nucleotide sequence ID" value="NZ_CP041695.1"/>
</dbReference>
<reference evidence="2 3" key="1">
    <citation type="submission" date="2019-07" db="EMBL/GenBank/DDBJ databases">
        <title>Complete Genome Sequence and Methylome Analysis of Nocardia otitidis-caviarum NEB252.</title>
        <authorList>
            <person name="Fomenkov A."/>
            <person name="Anton B.P."/>
            <person name="Vincze T."/>
            <person name="Roberts R.J."/>
        </authorList>
    </citation>
    <scope>NUCLEOTIDE SEQUENCE [LARGE SCALE GENOMIC DNA]</scope>
    <source>
        <strain evidence="2 3">NEB252</strain>
    </source>
</reference>
<dbReference type="AlphaFoldDB" id="A0A516NGP0"/>
<evidence type="ECO:0000256" key="1">
    <source>
        <dbReference type="SAM" id="MobiDB-lite"/>
    </source>
</evidence>